<feature type="domain" description="DHHA1" evidence="2">
    <location>
        <begin position="254"/>
        <end position="339"/>
    </location>
</feature>
<dbReference type="RefSeq" id="WP_151756960.1">
    <property type="nucleotide sequence ID" value="NZ_BKZW01000001.1"/>
</dbReference>
<dbReference type="InterPro" id="IPR001667">
    <property type="entry name" value="DDH_dom"/>
</dbReference>
<protein>
    <submittedName>
        <fullName evidence="3">Phosphoesterase</fullName>
    </submittedName>
</protein>
<reference evidence="3 4" key="1">
    <citation type="submission" date="2019-10" db="EMBL/GenBank/DDBJ databases">
        <title>Dictyobacter vulcani sp. nov., within the class Ktedonobacteria, isolated from soil of volcanic Mt. Zao.</title>
        <authorList>
            <person name="Zheng Y."/>
            <person name="Wang C.M."/>
            <person name="Sakai Y."/>
            <person name="Abe K."/>
            <person name="Yokota A."/>
            <person name="Yabe S."/>
        </authorList>
    </citation>
    <scope>NUCLEOTIDE SEQUENCE [LARGE SCALE GENOMIC DNA]</scope>
    <source>
        <strain evidence="3 4">W12</strain>
    </source>
</reference>
<name>A0A5J4KHF6_9CHLR</name>
<organism evidence="3 4">
    <name type="scientific">Dictyobacter vulcani</name>
    <dbReference type="NCBI Taxonomy" id="2607529"/>
    <lineage>
        <taxon>Bacteria</taxon>
        <taxon>Bacillati</taxon>
        <taxon>Chloroflexota</taxon>
        <taxon>Ktedonobacteria</taxon>
        <taxon>Ktedonobacterales</taxon>
        <taxon>Dictyobacteraceae</taxon>
        <taxon>Dictyobacter</taxon>
    </lineage>
</organism>
<dbReference type="InterPro" id="IPR051319">
    <property type="entry name" value="Oligoribo/pAp-PDE_c-di-AMP_PDE"/>
</dbReference>
<proteinExistence type="predicted"/>
<keyword evidence="4" id="KW-1185">Reference proteome</keyword>
<dbReference type="SUPFAM" id="SSF64182">
    <property type="entry name" value="DHH phosphoesterases"/>
    <property type="match status" value="1"/>
</dbReference>
<dbReference type="Proteomes" id="UP000326912">
    <property type="component" value="Unassembled WGS sequence"/>
</dbReference>
<feature type="domain" description="DDH" evidence="1">
    <location>
        <begin position="33"/>
        <end position="175"/>
    </location>
</feature>
<accession>A0A5J4KHF6</accession>
<evidence type="ECO:0000313" key="4">
    <source>
        <dbReference type="Proteomes" id="UP000326912"/>
    </source>
</evidence>
<dbReference type="GO" id="GO:0003676">
    <property type="term" value="F:nucleic acid binding"/>
    <property type="evidence" value="ECO:0007669"/>
    <property type="project" value="InterPro"/>
</dbReference>
<sequence length="354" mass="37780">MNASFCPGTDSLAEQLNPVQVTQAMALIERAERIALLAHEHPDGDCLGSALGFAHILRQHGKVCVPACADPVPQSFSFLPGVETLQTTLGDEQFDLVIALDAGELSRYGALYEQHQAFLDQATIINIDHHISSSGCGQVNIIEPLAASTTELLVLFQQQAGLTLSKDAAVCLLTGLITDTGSFQYPSTSPRTMMVGATLVEAGARAETIVKPIFRTHPLAQMRFTAAAINNAQTTLNGRLIWSFATDETLRATGATDDMDTNASGMLRDIAGVQVAAFFKNYGNPAETRISLRSSEPYNVAAVCMRLGGGGHPRAAGATIHQPLDVAIPMVLAEIEREMHETDRQAGAILEAEI</sequence>
<dbReference type="EMBL" id="BKZW01000001">
    <property type="protein sequence ID" value="GER89168.1"/>
    <property type="molecule type" value="Genomic_DNA"/>
</dbReference>
<dbReference type="Pfam" id="PF01368">
    <property type="entry name" value="DHH"/>
    <property type="match status" value="1"/>
</dbReference>
<dbReference type="InterPro" id="IPR038763">
    <property type="entry name" value="DHH_sf"/>
</dbReference>
<dbReference type="Gene3D" id="3.10.310.30">
    <property type="match status" value="1"/>
</dbReference>
<dbReference type="Gene3D" id="3.90.1640.10">
    <property type="entry name" value="inorganic pyrophosphatase (n-terminal core)"/>
    <property type="match status" value="1"/>
</dbReference>
<dbReference type="Pfam" id="PF02272">
    <property type="entry name" value="DHHA1"/>
    <property type="match status" value="1"/>
</dbReference>
<dbReference type="PANTHER" id="PTHR47618">
    <property type="entry name" value="BIFUNCTIONAL OLIGORIBONUCLEASE AND PAP PHOSPHATASE NRNA"/>
    <property type="match status" value="1"/>
</dbReference>
<gene>
    <name evidence="3" type="ORF">KDW_33300</name>
</gene>
<evidence type="ECO:0000259" key="1">
    <source>
        <dbReference type="Pfam" id="PF01368"/>
    </source>
</evidence>
<dbReference type="InterPro" id="IPR003156">
    <property type="entry name" value="DHHA1_dom"/>
</dbReference>
<evidence type="ECO:0000259" key="2">
    <source>
        <dbReference type="Pfam" id="PF02272"/>
    </source>
</evidence>
<dbReference type="PANTHER" id="PTHR47618:SF1">
    <property type="entry name" value="BIFUNCTIONAL OLIGORIBONUCLEASE AND PAP PHOSPHATASE NRNA"/>
    <property type="match status" value="1"/>
</dbReference>
<evidence type="ECO:0000313" key="3">
    <source>
        <dbReference type="EMBL" id="GER89168.1"/>
    </source>
</evidence>
<comment type="caution">
    <text evidence="3">The sequence shown here is derived from an EMBL/GenBank/DDBJ whole genome shotgun (WGS) entry which is preliminary data.</text>
</comment>
<dbReference type="AlphaFoldDB" id="A0A5J4KHF6"/>